<dbReference type="SUPFAM" id="SSF140736">
    <property type="entry name" value="Rv1873-like"/>
    <property type="match status" value="1"/>
</dbReference>
<evidence type="ECO:0000313" key="1">
    <source>
        <dbReference type="EMBL" id="MFC7409461.1"/>
    </source>
</evidence>
<keyword evidence="2" id="KW-1185">Reference proteome</keyword>
<dbReference type="InterPro" id="IPR014937">
    <property type="entry name" value="DUF1810"/>
</dbReference>
<dbReference type="Proteomes" id="UP001596501">
    <property type="component" value="Unassembled WGS sequence"/>
</dbReference>
<dbReference type="Pfam" id="PF08837">
    <property type="entry name" value="DUF1810"/>
    <property type="match status" value="1"/>
</dbReference>
<comment type="caution">
    <text evidence="1">The sequence shown here is derived from an EMBL/GenBank/DDBJ whole genome shotgun (WGS) entry which is preliminary data.</text>
</comment>
<sequence>MAHLFDVTTPGLERFLDAQASVCDEVVNELRQGKKQTHWMWFIFPQLASLGRSAMARHFGLSDLDEARAYLNHPVLGERLRACCELALKHPELTAQEMLGSIDAIKLRACATLFLQASGGAALFQTVLDTFYDGIPDPMTLEHLSH</sequence>
<name>A0ABW2QJH6_9BURK</name>
<evidence type="ECO:0000313" key="2">
    <source>
        <dbReference type="Proteomes" id="UP001596501"/>
    </source>
</evidence>
<accession>A0ABW2QJH6</accession>
<dbReference type="InterPro" id="IPR036287">
    <property type="entry name" value="Rv1873-like_sf"/>
</dbReference>
<dbReference type="Gene3D" id="1.25.40.380">
    <property type="entry name" value="Protein of unknown function DUF1810"/>
    <property type="match status" value="1"/>
</dbReference>
<dbReference type="PIRSF" id="PIRSF008546">
    <property type="entry name" value="UCP008546"/>
    <property type="match status" value="1"/>
</dbReference>
<dbReference type="RefSeq" id="WP_382223181.1">
    <property type="nucleotide sequence ID" value="NZ_JBHTCA010000006.1"/>
</dbReference>
<reference evidence="2" key="1">
    <citation type="journal article" date="2019" name="Int. J. Syst. Evol. Microbiol.">
        <title>The Global Catalogue of Microorganisms (GCM) 10K type strain sequencing project: providing services to taxonomists for standard genome sequencing and annotation.</title>
        <authorList>
            <consortium name="The Broad Institute Genomics Platform"/>
            <consortium name="The Broad Institute Genome Sequencing Center for Infectious Disease"/>
            <person name="Wu L."/>
            <person name="Ma J."/>
        </authorList>
    </citation>
    <scope>NUCLEOTIDE SEQUENCE [LARGE SCALE GENOMIC DNA]</scope>
    <source>
        <strain evidence="2">CGMCC 1.12371</strain>
    </source>
</reference>
<proteinExistence type="predicted"/>
<organism evidence="1 2">
    <name type="scientific">Hydrogenophaga atypica</name>
    <dbReference type="NCBI Taxonomy" id="249409"/>
    <lineage>
        <taxon>Bacteria</taxon>
        <taxon>Pseudomonadati</taxon>
        <taxon>Pseudomonadota</taxon>
        <taxon>Betaproteobacteria</taxon>
        <taxon>Burkholderiales</taxon>
        <taxon>Comamonadaceae</taxon>
        <taxon>Hydrogenophaga</taxon>
    </lineage>
</organism>
<dbReference type="EMBL" id="JBHTCA010000006">
    <property type="protein sequence ID" value="MFC7409461.1"/>
    <property type="molecule type" value="Genomic_DNA"/>
</dbReference>
<gene>
    <name evidence="1" type="ORF">ACFQPB_11375</name>
</gene>
<protein>
    <submittedName>
        <fullName evidence="1">DUF1810 domain-containing protein</fullName>
    </submittedName>
</protein>